<sequence>MFPFSCITPSSISVTFEGPVDSKDKSPPHKEVVDLEEDDSPLALVRADKANSQKTELPTYPEAMPTEMVPKKGNRKKVIKRKRVPHRLRLAPQVEPMANAWEFEGDPQDLRRLLRLCDEPNKLEIRVALDGKCSMRNYKELVTPKNLARLELDPYILSKLPAIDEDNPHVEKTFSDKSTLLFLFFIW</sequence>
<comment type="caution">
    <text evidence="2">The sequence shown here is derived from an EMBL/GenBank/DDBJ whole genome shotgun (WGS) entry which is preliminary data.</text>
</comment>
<accession>A0ABC8QT01</accession>
<gene>
    <name evidence="2" type="ORF">ILEXP_LOCUS1440</name>
</gene>
<proteinExistence type="predicted"/>
<evidence type="ECO:0000313" key="3">
    <source>
        <dbReference type="Proteomes" id="UP001642360"/>
    </source>
</evidence>
<evidence type="ECO:0000256" key="1">
    <source>
        <dbReference type="SAM" id="MobiDB-lite"/>
    </source>
</evidence>
<keyword evidence="3" id="KW-1185">Reference proteome</keyword>
<name>A0ABC8QT01_9AQUA</name>
<feature type="region of interest" description="Disordered" evidence="1">
    <location>
        <begin position="17"/>
        <end position="41"/>
    </location>
</feature>
<dbReference type="Proteomes" id="UP001642360">
    <property type="component" value="Unassembled WGS sequence"/>
</dbReference>
<reference evidence="2 3" key="1">
    <citation type="submission" date="2024-02" db="EMBL/GenBank/DDBJ databases">
        <authorList>
            <person name="Vignale AGUSTIN F."/>
            <person name="Sosa J E."/>
            <person name="Modenutti C."/>
        </authorList>
    </citation>
    <scope>NUCLEOTIDE SEQUENCE [LARGE SCALE GENOMIC DNA]</scope>
</reference>
<organism evidence="2 3">
    <name type="scientific">Ilex paraguariensis</name>
    <name type="common">yerba mate</name>
    <dbReference type="NCBI Taxonomy" id="185542"/>
    <lineage>
        <taxon>Eukaryota</taxon>
        <taxon>Viridiplantae</taxon>
        <taxon>Streptophyta</taxon>
        <taxon>Embryophyta</taxon>
        <taxon>Tracheophyta</taxon>
        <taxon>Spermatophyta</taxon>
        <taxon>Magnoliopsida</taxon>
        <taxon>eudicotyledons</taxon>
        <taxon>Gunneridae</taxon>
        <taxon>Pentapetalae</taxon>
        <taxon>asterids</taxon>
        <taxon>campanulids</taxon>
        <taxon>Aquifoliales</taxon>
        <taxon>Aquifoliaceae</taxon>
        <taxon>Ilex</taxon>
    </lineage>
</organism>
<feature type="compositionally biased region" description="Basic and acidic residues" evidence="1">
    <location>
        <begin position="20"/>
        <end position="33"/>
    </location>
</feature>
<protein>
    <submittedName>
        <fullName evidence="2">Uncharacterized protein</fullName>
    </submittedName>
</protein>
<evidence type="ECO:0000313" key="2">
    <source>
        <dbReference type="EMBL" id="CAK9134505.1"/>
    </source>
</evidence>
<dbReference type="AlphaFoldDB" id="A0ABC8QT01"/>
<dbReference type="EMBL" id="CAUOFW020000459">
    <property type="protein sequence ID" value="CAK9134505.1"/>
    <property type="molecule type" value="Genomic_DNA"/>
</dbReference>